<organism evidence="3 4">
    <name type="scientific">Rickettsiella grylli</name>
    <dbReference type="NCBI Taxonomy" id="59196"/>
    <lineage>
        <taxon>Bacteria</taxon>
        <taxon>Pseudomonadati</taxon>
        <taxon>Pseudomonadota</taxon>
        <taxon>Gammaproteobacteria</taxon>
        <taxon>Legionellales</taxon>
        <taxon>Coxiellaceae</taxon>
        <taxon>Rickettsiella</taxon>
    </lineage>
</organism>
<protein>
    <recommendedName>
        <fullName evidence="2">Bacterial type II secretion system protein E domain-containing protein</fullName>
    </recommendedName>
</protein>
<dbReference type="Proteomes" id="UP000054075">
    <property type="component" value="Unassembled WGS sequence"/>
</dbReference>
<evidence type="ECO:0000313" key="3">
    <source>
        <dbReference type="EMBL" id="EDP46244.1"/>
    </source>
</evidence>
<reference evidence="3" key="1">
    <citation type="submission" date="2006-04" db="EMBL/GenBank/DDBJ databases">
        <authorList>
            <person name="Seshadri R."/>
            <person name="Federici B.A."/>
        </authorList>
    </citation>
    <scope>NUCLEOTIDE SEQUENCE [LARGE SCALE GENOMIC DNA]</scope>
</reference>
<dbReference type="Gene3D" id="3.40.50.300">
    <property type="entry name" value="P-loop containing nucleotide triphosphate hydrolases"/>
    <property type="match status" value="1"/>
</dbReference>
<dbReference type="PROSITE" id="PS00662">
    <property type="entry name" value="T2SP_E"/>
    <property type="match status" value="1"/>
</dbReference>
<proteinExistence type="inferred from homology"/>
<dbReference type="Pfam" id="PF00437">
    <property type="entry name" value="T2SSE"/>
    <property type="match status" value="1"/>
</dbReference>
<comment type="caution">
    <text evidence="3">The sequence shown here is derived from an EMBL/GenBank/DDBJ whole genome shotgun (WGS) entry which is preliminary data.</text>
</comment>
<dbReference type="GO" id="GO:0016887">
    <property type="term" value="F:ATP hydrolysis activity"/>
    <property type="evidence" value="ECO:0007669"/>
    <property type="project" value="InterPro"/>
</dbReference>
<comment type="similarity">
    <text evidence="1">Belongs to the GSP E family.</text>
</comment>
<dbReference type="eggNOG" id="COG4962">
    <property type="taxonomic scope" value="Bacteria"/>
</dbReference>
<dbReference type="OrthoDB" id="9810761at2"/>
<dbReference type="InterPro" id="IPR027417">
    <property type="entry name" value="P-loop_NTPase"/>
</dbReference>
<dbReference type="CDD" id="cd01130">
    <property type="entry name" value="VirB11-like_ATPase"/>
    <property type="match status" value="1"/>
</dbReference>
<dbReference type="Gene3D" id="3.30.450.90">
    <property type="match status" value="1"/>
</dbReference>
<dbReference type="NCBIfam" id="TIGR02782">
    <property type="entry name" value="TrbB_P"/>
    <property type="match status" value="1"/>
</dbReference>
<sequence length="312" mass="34897">MEACYLWEKLGSQIHQGLQDDNIFEIMLNPDSSLWFKHKTQETLYAGNLDEHLASSFVHALAQYENKFLNDQTPYLDATLPFSGERINITIPPINQRISFNIRKKAKLVFTLEHYVESQIITQKQANTLTHAITCRKNILISGSPASGKTTFANALLDVMAKLVPEGHRVLVLEQVPELQCNVKNLKTMLVSEHVTMNRLLWIAVRNSPDRIVIGEVRDGAALDMLKAWNTGCPGGIATIHANNPEAAVQRVLDLACEVVTTPPYLLAAEALDVIVQIEERASHPAGRIVTEMITVKGFDTKTNLFQFEKLD</sequence>
<dbReference type="InterPro" id="IPR014149">
    <property type="entry name" value="Conjug-transfer_TrbB"/>
</dbReference>
<gene>
    <name evidence="3" type="ORF">RICGR_0463</name>
</gene>
<dbReference type="GO" id="GO:0005737">
    <property type="term" value="C:cytoplasm"/>
    <property type="evidence" value="ECO:0007669"/>
    <property type="project" value="InterPro"/>
</dbReference>
<dbReference type="PANTHER" id="PTHR30486">
    <property type="entry name" value="TWITCHING MOTILITY PROTEIN PILT"/>
    <property type="match status" value="1"/>
</dbReference>
<dbReference type="STRING" id="59196.RICGR_0463"/>
<evidence type="ECO:0000256" key="1">
    <source>
        <dbReference type="ARBA" id="ARBA00006611"/>
    </source>
</evidence>
<reference evidence="3" key="2">
    <citation type="submission" date="2007-10" db="EMBL/GenBank/DDBJ databases">
        <authorList>
            <person name="Myers G.S."/>
        </authorList>
    </citation>
    <scope>NUCLEOTIDE SEQUENCE [LARGE SCALE GENOMIC DNA]</scope>
</reference>
<dbReference type="AlphaFoldDB" id="A8PLL3"/>
<dbReference type="InterPro" id="IPR001482">
    <property type="entry name" value="T2SS/T4SS_dom"/>
</dbReference>
<dbReference type="InterPro" id="IPR050921">
    <property type="entry name" value="T4SS_GSP_E_ATPase"/>
</dbReference>
<dbReference type="RefSeq" id="WP_006035227.1">
    <property type="nucleotide sequence ID" value="NZ_AAQJ02000001.1"/>
</dbReference>
<evidence type="ECO:0000313" key="4">
    <source>
        <dbReference type="Proteomes" id="UP000054075"/>
    </source>
</evidence>
<dbReference type="EMBL" id="AAQJ02000001">
    <property type="protein sequence ID" value="EDP46244.1"/>
    <property type="molecule type" value="Genomic_DNA"/>
</dbReference>
<name>A8PLL3_9COXI</name>
<dbReference type="SUPFAM" id="SSF52540">
    <property type="entry name" value="P-loop containing nucleoside triphosphate hydrolases"/>
    <property type="match status" value="1"/>
</dbReference>
<accession>A8PLL3</accession>
<dbReference type="PANTHER" id="PTHR30486:SF6">
    <property type="entry name" value="TYPE IV PILUS RETRACTATION ATPASE PILT"/>
    <property type="match status" value="1"/>
</dbReference>
<keyword evidence="4" id="KW-1185">Reference proteome</keyword>
<evidence type="ECO:0000259" key="2">
    <source>
        <dbReference type="PROSITE" id="PS00662"/>
    </source>
</evidence>
<feature type="domain" description="Bacterial type II secretion system protein E" evidence="2">
    <location>
        <begin position="205"/>
        <end position="219"/>
    </location>
</feature>
<dbReference type="GO" id="GO:0005524">
    <property type="term" value="F:ATP binding"/>
    <property type="evidence" value="ECO:0007669"/>
    <property type="project" value="InterPro"/>
</dbReference>